<dbReference type="Gene3D" id="3.40.47.10">
    <property type="match status" value="1"/>
</dbReference>
<evidence type="ECO:0000313" key="3">
    <source>
        <dbReference type="Proteomes" id="UP001606099"/>
    </source>
</evidence>
<organism evidence="2 3">
    <name type="scientific">Roseateles rivi</name>
    <dbReference type="NCBI Taxonomy" id="3299028"/>
    <lineage>
        <taxon>Bacteria</taxon>
        <taxon>Pseudomonadati</taxon>
        <taxon>Pseudomonadota</taxon>
        <taxon>Betaproteobacteria</taxon>
        <taxon>Burkholderiales</taxon>
        <taxon>Sphaerotilaceae</taxon>
        <taxon>Roseateles</taxon>
    </lineage>
</organism>
<reference evidence="2 3" key="1">
    <citation type="submission" date="2024-08" db="EMBL/GenBank/DDBJ databases">
        <authorList>
            <person name="Lu H."/>
        </authorList>
    </citation>
    <scope>NUCLEOTIDE SEQUENCE [LARGE SCALE GENOMIC DNA]</scope>
    <source>
        <strain evidence="2 3">BYS180W</strain>
    </source>
</reference>
<evidence type="ECO:0000313" key="2">
    <source>
        <dbReference type="EMBL" id="MFG6446708.1"/>
    </source>
</evidence>
<evidence type="ECO:0000259" key="1">
    <source>
        <dbReference type="Pfam" id="PF13723"/>
    </source>
</evidence>
<name>A0ABW7FQX0_9BURK</name>
<protein>
    <submittedName>
        <fullName evidence="2">Beta-ketoacyl synthase chain length factor</fullName>
    </submittedName>
</protein>
<feature type="domain" description="Beta-ketoacyl synthase-like N-terminal" evidence="1">
    <location>
        <begin position="27"/>
        <end position="207"/>
    </location>
</feature>
<comment type="caution">
    <text evidence="2">The sequence shown here is derived from an EMBL/GenBank/DDBJ whole genome shotgun (WGS) entry which is preliminary data.</text>
</comment>
<dbReference type="RefSeq" id="WP_394457790.1">
    <property type="nucleotide sequence ID" value="NZ_JBIGHZ010000001.1"/>
</dbReference>
<dbReference type="EMBL" id="JBIGHZ010000001">
    <property type="protein sequence ID" value="MFG6446708.1"/>
    <property type="molecule type" value="Genomic_DNA"/>
</dbReference>
<dbReference type="SUPFAM" id="SSF53901">
    <property type="entry name" value="Thiolase-like"/>
    <property type="match status" value="1"/>
</dbReference>
<dbReference type="InterPro" id="IPR016039">
    <property type="entry name" value="Thiolase-like"/>
</dbReference>
<keyword evidence="3" id="KW-1185">Reference proteome</keyword>
<proteinExistence type="predicted"/>
<gene>
    <name evidence="2" type="ORF">ACG0Z6_00475</name>
</gene>
<dbReference type="Pfam" id="PF13723">
    <property type="entry name" value="Ketoacyl-synt_2"/>
    <property type="match status" value="1"/>
</dbReference>
<dbReference type="Proteomes" id="UP001606099">
    <property type="component" value="Unassembled WGS sequence"/>
</dbReference>
<accession>A0ABW7FQX0</accession>
<sequence>MSGGALISFGVQRWSAWAPGLDSNEKWLSWFDAPSSIPASAEMAPLPWMAPLQRRRLEPFGRALFQVAHEVLPDIGFEGPIVLASGWGEVGRAVTMLQSLASGQGVSPTQFSLSVHNAAVAQHAIAQQCRGNITALSGADGSAHAGLLEALALIKDGASRVILLSVEQPVPESYAAELQARPCADVVPSLRAWAVVLDGQAQGLSLRQGDDLALSENGPNASLDLLAFLVGAGRGVSHALGCGGFSLVRDPRCAA</sequence>
<dbReference type="InterPro" id="IPR014030">
    <property type="entry name" value="Ketoacyl_synth_N"/>
</dbReference>